<gene>
    <name evidence="2" type="ORF">BXZ70DRAFT_933720</name>
</gene>
<dbReference type="OrthoDB" id="3270420at2759"/>
<evidence type="ECO:0000313" key="3">
    <source>
        <dbReference type="Proteomes" id="UP000813824"/>
    </source>
</evidence>
<sequence length="412" mass="44844">MPPSTAPHDPAAPTTHAGNTESRSESLGSETWARQLQWAPSLHAPPQDDVAVGTTGASRLGTEAISHHRNDIPHSNLTRNVDHDHDLLDNLDLDPTPKTAEDMRAKMALALEEHLHDLPESVQARYAHTLDIEGTSPKPCIVPGNALQLIDDDDRASTRSPPPIIIISNNVGSVNLNSSAHGSPPSDPETTGSSITVDQENPPRRPVQKVRFRSRVRITSGLRKHRHSTTSSSAAAIPIPGHQTPSTCSSCSGSPSSSISAPLRWHADENATWGPLGRRLSAYSGWQKRSPSGSRQGRTGAGGLSPRAAARGARADERTPLMSSQRARVAYVDSGLDGGGETDDERLMGGDYDDGDLDDVEDMSLRALALKREEDAVFGKWPWRLFNRHWWWWNIEPVLCCCADDSDYDEFQ</sequence>
<name>A0A8K0UQ03_9AGAR</name>
<accession>A0A8K0UQ03</accession>
<feature type="region of interest" description="Disordered" evidence="1">
    <location>
        <begin position="221"/>
        <end position="260"/>
    </location>
</feature>
<evidence type="ECO:0000313" key="2">
    <source>
        <dbReference type="EMBL" id="KAH8101524.1"/>
    </source>
</evidence>
<comment type="caution">
    <text evidence="2">The sequence shown here is derived from an EMBL/GenBank/DDBJ whole genome shotgun (WGS) entry which is preliminary data.</text>
</comment>
<feature type="compositionally biased region" description="Polar residues" evidence="1">
    <location>
        <begin position="18"/>
        <end position="31"/>
    </location>
</feature>
<proteinExistence type="predicted"/>
<evidence type="ECO:0000256" key="1">
    <source>
        <dbReference type="SAM" id="MobiDB-lite"/>
    </source>
</evidence>
<reference evidence="2" key="1">
    <citation type="journal article" date="2021" name="New Phytol.">
        <title>Evolutionary innovations through gain and loss of genes in the ectomycorrhizal Boletales.</title>
        <authorList>
            <person name="Wu G."/>
            <person name="Miyauchi S."/>
            <person name="Morin E."/>
            <person name="Kuo A."/>
            <person name="Drula E."/>
            <person name="Varga T."/>
            <person name="Kohler A."/>
            <person name="Feng B."/>
            <person name="Cao Y."/>
            <person name="Lipzen A."/>
            <person name="Daum C."/>
            <person name="Hundley H."/>
            <person name="Pangilinan J."/>
            <person name="Johnson J."/>
            <person name="Barry K."/>
            <person name="LaButti K."/>
            <person name="Ng V."/>
            <person name="Ahrendt S."/>
            <person name="Min B."/>
            <person name="Choi I.G."/>
            <person name="Park H."/>
            <person name="Plett J.M."/>
            <person name="Magnuson J."/>
            <person name="Spatafora J.W."/>
            <person name="Nagy L.G."/>
            <person name="Henrissat B."/>
            <person name="Grigoriev I.V."/>
            <person name="Yang Z.L."/>
            <person name="Xu J."/>
            <person name="Martin F.M."/>
        </authorList>
    </citation>
    <scope>NUCLEOTIDE SEQUENCE</scope>
    <source>
        <strain evidence="2">KKN 215</strain>
    </source>
</reference>
<organism evidence="2 3">
    <name type="scientific">Cristinia sonorae</name>
    <dbReference type="NCBI Taxonomy" id="1940300"/>
    <lineage>
        <taxon>Eukaryota</taxon>
        <taxon>Fungi</taxon>
        <taxon>Dikarya</taxon>
        <taxon>Basidiomycota</taxon>
        <taxon>Agaricomycotina</taxon>
        <taxon>Agaricomycetes</taxon>
        <taxon>Agaricomycetidae</taxon>
        <taxon>Agaricales</taxon>
        <taxon>Pleurotineae</taxon>
        <taxon>Stephanosporaceae</taxon>
        <taxon>Cristinia</taxon>
    </lineage>
</organism>
<feature type="compositionally biased region" description="Polar residues" evidence="1">
    <location>
        <begin position="287"/>
        <end position="297"/>
    </location>
</feature>
<dbReference type="EMBL" id="JAEVFJ010000012">
    <property type="protein sequence ID" value="KAH8101524.1"/>
    <property type="molecule type" value="Genomic_DNA"/>
</dbReference>
<feature type="compositionally biased region" description="Low complexity" evidence="1">
    <location>
        <begin position="244"/>
        <end position="260"/>
    </location>
</feature>
<feature type="region of interest" description="Disordered" evidence="1">
    <location>
        <begin position="1"/>
        <end position="31"/>
    </location>
</feature>
<dbReference type="AlphaFoldDB" id="A0A8K0UQ03"/>
<keyword evidence="3" id="KW-1185">Reference proteome</keyword>
<feature type="compositionally biased region" description="Polar residues" evidence="1">
    <location>
        <begin position="188"/>
        <end position="199"/>
    </location>
</feature>
<protein>
    <submittedName>
        <fullName evidence="2">Uncharacterized protein</fullName>
    </submittedName>
</protein>
<feature type="region of interest" description="Disordered" evidence="1">
    <location>
        <begin position="176"/>
        <end position="207"/>
    </location>
</feature>
<feature type="region of interest" description="Disordered" evidence="1">
    <location>
        <begin position="285"/>
        <end position="353"/>
    </location>
</feature>
<dbReference type="Proteomes" id="UP000813824">
    <property type="component" value="Unassembled WGS sequence"/>
</dbReference>
<feature type="compositionally biased region" description="Low complexity" evidence="1">
    <location>
        <begin position="1"/>
        <end position="17"/>
    </location>
</feature>